<evidence type="ECO:0000259" key="11">
    <source>
        <dbReference type="PROSITE" id="PS50011"/>
    </source>
</evidence>
<dbReference type="PROSITE" id="PS50011">
    <property type="entry name" value="PROTEIN_KINASE_DOM"/>
    <property type="match status" value="1"/>
</dbReference>
<dbReference type="InterPro" id="IPR000719">
    <property type="entry name" value="Prot_kinase_dom"/>
</dbReference>
<sequence>MSDPASSATAPKGADVEVETSPEFLLGYPQRVVLGVVQDDDYPPSLDKLVEIAQMTLRTAQRHVIYQILKRCLSSTDGKWRQIFKALQVVDYCLHVGCDEFLPWASFNKSLFSDLQTDERQQYHDTLHGIRLIEKESNHILDILSRQDELLPFEKRNPSSWMFRVTLSPNPFLETTPLTTESFAKYSSLENAPSLTMPKDLGELNTNHSAPTTEFEINPTPIEPINHSRDLSEMLRSRHVRNGSSIAESIRPSTSADDRNGFQSKILRRPSTAVDDSSNSGLQAKLPGLWGLWYMMGENEGNLSHRNRLCLPSTLYPMTLALESPSRVSRWGKGSPGRQMMPFLQSLSTPSSLRDSRHQMHRQSHRPQNDEPVVVDQARYINIGPLRKGSIARTRPTRSSSSLVQQAHSQQGYTPTPVNHISNYMIASKVDSVSSVSDRSESVTTSREYKYSSPARYMPTRRIVSDLVSDSKLETVFSDDGTVSHTSYESSIATRQRRVKREHRWKRCWELSTGTYGRVWLEESINEEERGNLRAVREISKTNRGQQVNYDRELEAMAKFSHSKYVHCFVQSLGWYENTTTLFTAMEYLENGDLGKFLTRAFPETEVKLITTQLLEGLSYMHENGFIHGDLKPGNILVSEQGPCWWVKLSDFGISRKSEEISTNFRTIVGTRSYLAPEILGIFSPDDNDSDGKDDEDDDRSEKEETYTTAVDLWALGAIIYQLLTNQGAFSKPRRLWNYVLRKAPFPSRLLSEAGISKECSNFLEQLMAPAPGNRPSASQATLHAWLLKVDE</sequence>
<dbReference type="InterPro" id="IPR008942">
    <property type="entry name" value="ENTH_VHS"/>
</dbReference>
<proteinExistence type="inferred from homology"/>
<evidence type="ECO:0000256" key="6">
    <source>
        <dbReference type="ARBA" id="ARBA00038999"/>
    </source>
</evidence>
<evidence type="ECO:0000313" key="13">
    <source>
        <dbReference type="EMBL" id="KAF9752528.1"/>
    </source>
</evidence>
<dbReference type="SMART" id="SM00220">
    <property type="entry name" value="S_TKc"/>
    <property type="match status" value="1"/>
</dbReference>
<evidence type="ECO:0000313" key="14">
    <source>
        <dbReference type="Proteomes" id="UP000616885"/>
    </source>
</evidence>
<comment type="caution">
    <text evidence="13">The sequence shown here is derived from an EMBL/GenBank/DDBJ whole genome shotgun (WGS) entry which is preliminary data.</text>
</comment>
<dbReference type="PROSITE" id="PS50942">
    <property type="entry name" value="ENTH"/>
    <property type="match status" value="1"/>
</dbReference>
<evidence type="ECO:0000256" key="5">
    <source>
        <dbReference type="ARBA" id="ARBA00038035"/>
    </source>
</evidence>
<comment type="similarity">
    <text evidence="5">Belongs to the protein kinase superfamily. STE Ser/Thr protein kinase family. MAP kinase kinase subfamily.</text>
</comment>
<evidence type="ECO:0000256" key="3">
    <source>
        <dbReference type="ARBA" id="ARBA00022777"/>
    </source>
</evidence>
<comment type="catalytic activity">
    <reaction evidence="8">
        <text>L-threonyl-[protein] + ATP = O-phospho-L-threonyl-[protein] + ADP + H(+)</text>
        <dbReference type="Rhea" id="RHEA:46608"/>
        <dbReference type="Rhea" id="RHEA-COMP:11060"/>
        <dbReference type="Rhea" id="RHEA-COMP:11605"/>
        <dbReference type="ChEBI" id="CHEBI:15378"/>
        <dbReference type="ChEBI" id="CHEBI:30013"/>
        <dbReference type="ChEBI" id="CHEBI:30616"/>
        <dbReference type="ChEBI" id="CHEBI:61977"/>
        <dbReference type="ChEBI" id="CHEBI:456216"/>
        <dbReference type="EC" id="2.7.12.2"/>
    </reaction>
</comment>
<dbReference type="Proteomes" id="UP000616885">
    <property type="component" value="Unassembled WGS sequence"/>
</dbReference>
<dbReference type="InterPro" id="IPR011009">
    <property type="entry name" value="Kinase-like_dom_sf"/>
</dbReference>
<feature type="compositionally biased region" description="Acidic residues" evidence="10">
    <location>
        <begin position="686"/>
        <end position="699"/>
    </location>
</feature>
<feature type="region of interest" description="Disordered" evidence="10">
    <location>
        <begin position="244"/>
        <end position="280"/>
    </location>
</feature>
<gene>
    <name evidence="13" type="ORF">IM811_014322</name>
</gene>
<dbReference type="GO" id="GO:0005524">
    <property type="term" value="F:ATP binding"/>
    <property type="evidence" value="ECO:0007669"/>
    <property type="project" value="UniProtKB-KW"/>
</dbReference>
<name>A0A8H7TPU9_BIOOC</name>
<feature type="compositionally biased region" description="Polar residues" evidence="10">
    <location>
        <begin position="244"/>
        <end position="255"/>
    </location>
</feature>
<feature type="domain" description="ENTH" evidence="12">
    <location>
        <begin position="21"/>
        <end position="154"/>
    </location>
</feature>
<dbReference type="SUPFAM" id="SSF56112">
    <property type="entry name" value="Protein kinase-like (PK-like)"/>
    <property type="match status" value="1"/>
</dbReference>
<dbReference type="PANTHER" id="PTHR48013:SF9">
    <property type="entry name" value="DUAL SPECIFICITY MITOGEN-ACTIVATED PROTEIN KINASE KINASE 5"/>
    <property type="match status" value="1"/>
</dbReference>
<evidence type="ECO:0000256" key="7">
    <source>
        <dbReference type="ARBA" id="ARBA00049014"/>
    </source>
</evidence>
<evidence type="ECO:0000256" key="1">
    <source>
        <dbReference type="ARBA" id="ARBA00022679"/>
    </source>
</evidence>
<reference evidence="13" key="1">
    <citation type="submission" date="2020-10" db="EMBL/GenBank/DDBJ databases">
        <title>High-Quality Genome Resource of Clonostachys rosea strain S41 by Oxford Nanopore Long-Read Sequencing.</title>
        <authorList>
            <person name="Wang H."/>
        </authorList>
    </citation>
    <scope>NUCLEOTIDE SEQUENCE</scope>
    <source>
        <strain evidence="13">S41</strain>
    </source>
</reference>
<evidence type="ECO:0000259" key="12">
    <source>
        <dbReference type="PROSITE" id="PS50942"/>
    </source>
</evidence>
<dbReference type="Pfam" id="PF00069">
    <property type="entry name" value="Pkinase"/>
    <property type="match status" value="1"/>
</dbReference>
<evidence type="ECO:0000256" key="8">
    <source>
        <dbReference type="ARBA" id="ARBA00049299"/>
    </source>
</evidence>
<keyword evidence="1" id="KW-0808">Transferase</keyword>
<dbReference type="InterPro" id="IPR008271">
    <property type="entry name" value="Ser/Thr_kinase_AS"/>
</dbReference>
<evidence type="ECO:0000256" key="4">
    <source>
        <dbReference type="ARBA" id="ARBA00022840"/>
    </source>
</evidence>
<dbReference type="Gene3D" id="1.10.510.10">
    <property type="entry name" value="Transferase(Phosphotransferase) domain 1"/>
    <property type="match status" value="1"/>
</dbReference>
<dbReference type="SUPFAM" id="SSF48464">
    <property type="entry name" value="ENTH/VHS domain"/>
    <property type="match status" value="1"/>
</dbReference>
<protein>
    <recommendedName>
        <fullName evidence="6">mitogen-activated protein kinase kinase</fullName>
        <ecNumber evidence="6">2.7.12.2</ecNumber>
    </recommendedName>
</protein>
<evidence type="ECO:0000256" key="2">
    <source>
        <dbReference type="ARBA" id="ARBA00022741"/>
    </source>
</evidence>
<organism evidence="13 14">
    <name type="scientific">Bionectria ochroleuca</name>
    <name type="common">Gliocladium roseum</name>
    <dbReference type="NCBI Taxonomy" id="29856"/>
    <lineage>
        <taxon>Eukaryota</taxon>
        <taxon>Fungi</taxon>
        <taxon>Dikarya</taxon>
        <taxon>Ascomycota</taxon>
        <taxon>Pezizomycotina</taxon>
        <taxon>Sordariomycetes</taxon>
        <taxon>Hypocreomycetidae</taxon>
        <taxon>Hypocreales</taxon>
        <taxon>Bionectriaceae</taxon>
        <taxon>Clonostachys</taxon>
    </lineage>
</organism>
<dbReference type="AlphaFoldDB" id="A0A8H7TPU9"/>
<dbReference type="PROSITE" id="PS00108">
    <property type="entry name" value="PROTEIN_KINASE_ST"/>
    <property type="match status" value="1"/>
</dbReference>
<evidence type="ECO:0000256" key="10">
    <source>
        <dbReference type="SAM" id="MobiDB-lite"/>
    </source>
</evidence>
<keyword evidence="2" id="KW-0547">Nucleotide-binding</keyword>
<accession>A0A8H7TPU9</accession>
<feature type="domain" description="Protein kinase" evidence="11">
    <location>
        <begin position="505"/>
        <end position="787"/>
    </location>
</feature>
<dbReference type="InterPro" id="IPR013809">
    <property type="entry name" value="ENTH"/>
</dbReference>
<dbReference type="Pfam" id="PF01417">
    <property type="entry name" value="ENTH"/>
    <property type="match status" value="1"/>
</dbReference>
<dbReference type="GO" id="GO:0004708">
    <property type="term" value="F:MAP kinase kinase activity"/>
    <property type="evidence" value="ECO:0007669"/>
    <property type="project" value="UniProtKB-EC"/>
</dbReference>
<dbReference type="EC" id="2.7.12.2" evidence="6"/>
<comment type="catalytic activity">
    <reaction evidence="7">
        <text>L-seryl-[protein] + ATP = O-phospho-L-seryl-[protein] + ADP + H(+)</text>
        <dbReference type="Rhea" id="RHEA:17989"/>
        <dbReference type="Rhea" id="RHEA-COMP:9863"/>
        <dbReference type="Rhea" id="RHEA-COMP:11604"/>
        <dbReference type="ChEBI" id="CHEBI:15378"/>
        <dbReference type="ChEBI" id="CHEBI:29999"/>
        <dbReference type="ChEBI" id="CHEBI:30616"/>
        <dbReference type="ChEBI" id="CHEBI:83421"/>
        <dbReference type="ChEBI" id="CHEBI:456216"/>
        <dbReference type="EC" id="2.7.12.2"/>
    </reaction>
</comment>
<feature type="region of interest" description="Disordered" evidence="10">
    <location>
        <begin position="348"/>
        <end position="371"/>
    </location>
</feature>
<comment type="catalytic activity">
    <reaction evidence="9">
        <text>L-tyrosyl-[protein] + ATP = O-phospho-L-tyrosyl-[protein] + ADP + H(+)</text>
        <dbReference type="Rhea" id="RHEA:10596"/>
        <dbReference type="Rhea" id="RHEA-COMP:10136"/>
        <dbReference type="Rhea" id="RHEA-COMP:20101"/>
        <dbReference type="ChEBI" id="CHEBI:15378"/>
        <dbReference type="ChEBI" id="CHEBI:30616"/>
        <dbReference type="ChEBI" id="CHEBI:46858"/>
        <dbReference type="ChEBI" id="CHEBI:61978"/>
        <dbReference type="ChEBI" id="CHEBI:456216"/>
        <dbReference type="EC" id="2.7.12.2"/>
    </reaction>
</comment>
<dbReference type="Gene3D" id="1.25.40.90">
    <property type="match status" value="1"/>
</dbReference>
<dbReference type="EMBL" id="JADCTT010000005">
    <property type="protein sequence ID" value="KAF9752528.1"/>
    <property type="molecule type" value="Genomic_DNA"/>
</dbReference>
<dbReference type="PANTHER" id="PTHR48013">
    <property type="entry name" value="DUAL SPECIFICITY MITOGEN-ACTIVATED PROTEIN KINASE KINASE 5-RELATED"/>
    <property type="match status" value="1"/>
</dbReference>
<feature type="region of interest" description="Disordered" evidence="10">
    <location>
        <begin position="681"/>
        <end position="705"/>
    </location>
</feature>
<keyword evidence="3" id="KW-0418">Kinase</keyword>
<evidence type="ECO:0000256" key="9">
    <source>
        <dbReference type="ARBA" id="ARBA00051693"/>
    </source>
</evidence>
<keyword evidence="4" id="KW-0067">ATP-binding</keyword>